<dbReference type="Pfam" id="PF13456">
    <property type="entry name" value="RVT_3"/>
    <property type="match status" value="1"/>
</dbReference>
<dbReference type="Gene3D" id="3.40.50.2000">
    <property type="entry name" value="Glycogen Phosphorylase B"/>
    <property type="match status" value="1"/>
</dbReference>
<dbReference type="GO" id="GO:0080044">
    <property type="term" value="F:quercetin 7-O-glucosyltransferase activity"/>
    <property type="evidence" value="ECO:0007669"/>
    <property type="project" value="TreeGrafter"/>
</dbReference>
<sequence length="264" mass="28888">MDSVNTKPTTQCHVVAMPYPGRGHINPLMNLCKILASKSKEILITFVVTEEWLGFIGSDPRPDNIRFGSIPNVIPSELVRAADNNSFFEATMTKLEAPFVKLLDQLKPPVTVIIHDTVLFWVVGIGNRRNIPVASFWPMSASIYTTFHHRAVEISGSKCFILGVGTGRAVQVWGVGRLHPHVTMPLPSAAKWIKPSQGVFKTNMDAAFGSSYSVIAAVARDWRGTVVLAQSLKVNTSIPLQAEATTLVWAFNLAVAVGFECVIF</sequence>
<evidence type="ECO:0000256" key="1">
    <source>
        <dbReference type="ARBA" id="ARBA00009995"/>
    </source>
</evidence>
<dbReference type="InterPro" id="IPR002156">
    <property type="entry name" value="RNaseH_domain"/>
</dbReference>
<gene>
    <name evidence="3" type="ORF">FSB_LOCUS53808</name>
</gene>
<dbReference type="PANTHER" id="PTHR11926:SF1395">
    <property type="entry name" value="GLYCOSYLTRANSFERASE"/>
    <property type="match status" value="1"/>
</dbReference>
<dbReference type="SUPFAM" id="SSF53756">
    <property type="entry name" value="UDP-Glycosyltransferase/glycogen phosphorylase"/>
    <property type="match status" value="1"/>
</dbReference>
<dbReference type="GO" id="GO:0080043">
    <property type="term" value="F:quercetin 3-O-glucosyltransferase activity"/>
    <property type="evidence" value="ECO:0007669"/>
    <property type="project" value="TreeGrafter"/>
</dbReference>
<dbReference type="GO" id="GO:0003676">
    <property type="term" value="F:nucleic acid binding"/>
    <property type="evidence" value="ECO:0007669"/>
    <property type="project" value="InterPro"/>
</dbReference>
<dbReference type="AlphaFoldDB" id="A0A2N9IJS2"/>
<accession>A0A2N9IJS2</accession>
<name>A0A2N9IJS2_FAGSY</name>
<proteinExistence type="inferred from homology"/>
<feature type="domain" description="RNase H type-1" evidence="2">
    <location>
        <begin position="203"/>
        <end position="264"/>
    </location>
</feature>
<dbReference type="EMBL" id="OIVN01006137">
    <property type="protein sequence ID" value="SPD25926.1"/>
    <property type="molecule type" value="Genomic_DNA"/>
</dbReference>
<dbReference type="GO" id="GO:0004523">
    <property type="term" value="F:RNA-DNA hybrid ribonuclease activity"/>
    <property type="evidence" value="ECO:0007669"/>
    <property type="project" value="InterPro"/>
</dbReference>
<evidence type="ECO:0000313" key="3">
    <source>
        <dbReference type="EMBL" id="SPD25926.1"/>
    </source>
</evidence>
<reference evidence="3" key="1">
    <citation type="submission" date="2018-02" db="EMBL/GenBank/DDBJ databases">
        <authorList>
            <person name="Cohen D.B."/>
            <person name="Kent A.D."/>
        </authorList>
    </citation>
    <scope>NUCLEOTIDE SEQUENCE</scope>
</reference>
<evidence type="ECO:0000259" key="2">
    <source>
        <dbReference type="Pfam" id="PF13456"/>
    </source>
</evidence>
<protein>
    <recommendedName>
        <fullName evidence="2">RNase H type-1 domain-containing protein</fullName>
    </recommendedName>
</protein>
<organism evidence="3">
    <name type="scientific">Fagus sylvatica</name>
    <name type="common">Beechnut</name>
    <dbReference type="NCBI Taxonomy" id="28930"/>
    <lineage>
        <taxon>Eukaryota</taxon>
        <taxon>Viridiplantae</taxon>
        <taxon>Streptophyta</taxon>
        <taxon>Embryophyta</taxon>
        <taxon>Tracheophyta</taxon>
        <taxon>Spermatophyta</taxon>
        <taxon>Magnoliopsida</taxon>
        <taxon>eudicotyledons</taxon>
        <taxon>Gunneridae</taxon>
        <taxon>Pentapetalae</taxon>
        <taxon>rosids</taxon>
        <taxon>fabids</taxon>
        <taxon>Fagales</taxon>
        <taxon>Fagaceae</taxon>
        <taxon>Fagus</taxon>
    </lineage>
</organism>
<comment type="similarity">
    <text evidence="1">Belongs to the UDP-glycosyltransferase family.</text>
</comment>
<dbReference type="PANTHER" id="PTHR11926">
    <property type="entry name" value="GLUCOSYL/GLUCURONOSYL TRANSFERASES"/>
    <property type="match status" value="1"/>
</dbReference>